<gene>
    <name evidence="2" type="ORF">C2G38_106317</name>
</gene>
<accession>A0A397UVB9</accession>
<dbReference type="AlphaFoldDB" id="A0A397UVB9"/>
<sequence length="344" mass="39443">MNAYQYRVPVGTNVSSYFKTFPLSVWSHKHFIENTDILDFEQATRLWYENLTTIRNLPGSLLSKELFDVIIKRKMGDTLTINKKKRKYAEDEVHTSSVTTSAKLLKDTFKYHENNTRQKLGVPVTPSPPSVTFVTNQDNEEAHTDPEKVITNQDSEDSSTAPEKVITNQDSEDSSTAPEKVITNQDNEMASTAPEKTKTFNNEHIDSASERSSEELEDENNEELKFDLDISLSFQCEATVKWEVGNINITDRFREYQKDVLKKAERGLCYENTYELLALSSIIVICWPCPYHIFTNQEWAEIIKTNPYTIETPSLPQEISASLHEASCENFISEEVFMNGGRRH</sequence>
<evidence type="ECO:0000256" key="1">
    <source>
        <dbReference type="SAM" id="MobiDB-lite"/>
    </source>
</evidence>
<keyword evidence="3" id="KW-1185">Reference proteome</keyword>
<name>A0A397UVB9_9GLOM</name>
<proteinExistence type="predicted"/>
<dbReference type="OrthoDB" id="2445463at2759"/>
<dbReference type="EMBL" id="QKWP01001130">
    <property type="protein sequence ID" value="RIB11463.1"/>
    <property type="molecule type" value="Genomic_DNA"/>
</dbReference>
<feature type="compositionally biased region" description="Basic and acidic residues" evidence="1">
    <location>
        <begin position="195"/>
        <end position="214"/>
    </location>
</feature>
<dbReference type="Proteomes" id="UP000266673">
    <property type="component" value="Unassembled WGS sequence"/>
</dbReference>
<protein>
    <submittedName>
        <fullName evidence="2">Uncharacterized protein</fullName>
    </submittedName>
</protein>
<organism evidence="2 3">
    <name type="scientific">Gigaspora rosea</name>
    <dbReference type="NCBI Taxonomy" id="44941"/>
    <lineage>
        <taxon>Eukaryota</taxon>
        <taxon>Fungi</taxon>
        <taxon>Fungi incertae sedis</taxon>
        <taxon>Mucoromycota</taxon>
        <taxon>Glomeromycotina</taxon>
        <taxon>Glomeromycetes</taxon>
        <taxon>Diversisporales</taxon>
        <taxon>Gigasporaceae</taxon>
        <taxon>Gigaspora</taxon>
    </lineage>
</organism>
<comment type="caution">
    <text evidence="2">The sequence shown here is derived from an EMBL/GenBank/DDBJ whole genome shotgun (WGS) entry which is preliminary data.</text>
</comment>
<reference evidence="2 3" key="1">
    <citation type="submission" date="2018-06" db="EMBL/GenBank/DDBJ databases">
        <title>Comparative genomics reveals the genomic features of Rhizophagus irregularis, R. cerebriforme, R. diaphanum and Gigaspora rosea, and their symbiotic lifestyle signature.</title>
        <authorList>
            <person name="Morin E."/>
            <person name="San Clemente H."/>
            <person name="Chen E.C.H."/>
            <person name="De La Providencia I."/>
            <person name="Hainaut M."/>
            <person name="Kuo A."/>
            <person name="Kohler A."/>
            <person name="Murat C."/>
            <person name="Tang N."/>
            <person name="Roy S."/>
            <person name="Loubradou J."/>
            <person name="Henrissat B."/>
            <person name="Grigoriev I.V."/>
            <person name="Corradi N."/>
            <person name="Roux C."/>
            <person name="Martin F.M."/>
        </authorList>
    </citation>
    <scope>NUCLEOTIDE SEQUENCE [LARGE SCALE GENOMIC DNA]</scope>
    <source>
        <strain evidence="2 3">DAOM 194757</strain>
    </source>
</reference>
<evidence type="ECO:0000313" key="2">
    <source>
        <dbReference type="EMBL" id="RIB11463.1"/>
    </source>
</evidence>
<feature type="compositionally biased region" description="Polar residues" evidence="1">
    <location>
        <begin position="150"/>
        <end position="190"/>
    </location>
</feature>
<evidence type="ECO:0000313" key="3">
    <source>
        <dbReference type="Proteomes" id="UP000266673"/>
    </source>
</evidence>
<feature type="region of interest" description="Disordered" evidence="1">
    <location>
        <begin position="116"/>
        <end position="220"/>
    </location>
</feature>